<reference evidence="1" key="1">
    <citation type="submission" date="2014-11" db="EMBL/GenBank/DDBJ databases">
        <authorList>
            <person name="Amaro Gonzalez C."/>
        </authorList>
    </citation>
    <scope>NUCLEOTIDE SEQUENCE</scope>
</reference>
<dbReference type="AlphaFoldDB" id="A0A0E9PTQ7"/>
<organism evidence="1">
    <name type="scientific">Anguilla anguilla</name>
    <name type="common">European freshwater eel</name>
    <name type="synonym">Muraena anguilla</name>
    <dbReference type="NCBI Taxonomy" id="7936"/>
    <lineage>
        <taxon>Eukaryota</taxon>
        <taxon>Metazoa</taxon>
        <taxon>Chordata</taxon>
        <taxon>Craniata</taxon>
        <taxon>Vertebrata</taxon>
        <taxon>Euteleostomi</taxon>
        <taxon>Actinopterygii</taxon>
        <taxon>Neopterygii</taxon>
        <taxon>Teleostei</taxon>
        <taxon>Anguilliformes</taxon>
        <taxon>Anguillidae</taxon>
        <taxon>Anguilla</taxon>
    </lineage>
</organism>
<proteinExistence type="predicted"/>
<dbReference type="EMBL" id="GBXM01100556">
    <property type="protein sequence ID" value="JAH08021.1"/>
    <property type="molecule type" value="Transcribed_RNA"/>
</dbReference>
<protein>
    <submittedName>
        <fullName evidence="1">Uncharacterized protein</fullName>
    </submittedName>
</protein>
<sequence>MSNRENLIFTTDFETCKYKILLAKHISKWDMKNTMVN</sequence>
<evidence type="ECO:0000313" key="1">
    <source>
        <dbReference type="EMBL" id="JAH08021.1"/>
    </source>
</evidence>
<name>A0A0E9PTQ7_ANGAN</name>
<accession>A0A0E9PTQ7</accession>
<reference evidence="1" key="2">
    <citation type="journal article" date="2015" name="Fish Shellfish Immunol.">
        <title>Early steps in the European eel (Anguilla anguilla)-Vibrio vulnificus interaction in the gills: Role of the RtxA13 toxin.</title>
        <authorList>
            <person name="Callol A."/>
            <person name="Pajuelo D."/>
            <person name="Ebbesson L."/>
            <person name="Teles M."/>
            <person name="MacKenzie S."/>
            <person name="Amaro C."/>
        </authorList>
    </citation>
    <scope>NUCLEOTIDE SEQUENCE</scope>
</reference>